<name>A0ABS5JZD6_9BACT</name>
<evidence type="ECO:0000256" key="1">
    <source>
        <dbReference type="SAM" id="Phobius"/>
    </source>
</evidence>
<feature type="transmembrane region" description="Helical" evidence="1">
    <location>
        <begin position="20"/>
        <end position="50"/>
    </location>
</feature>
<accession>A0ABS5JZD6</accession>
<feature type="domain" description="DUF4395" evidence="2">
    <location>
        <begin position="15"/>
        <end position="139"/>
    </location>
</feature>
<keyword evidence="1" id="KW-0812">Transmembrane</keyword>
<reference evidence="3 4" key="1">
    <citation type="journal article" date="2015" name="Int. J. Syst. Evol. Microbiol.">
        <title>Carboxylicivirga linearis sp. nov., isolated from a sea cucumber culture pond.</title>
        <authorList>
            <person name="Wang F.Q."/>
            <person name="Zhou Y.X."/>
            <person name="Lin X.Z."/>
            <person name="Chen G.J."/>
            <person name="Du Z.J."/>
        </authorList>
    </citation>
    <scope>NUCLEOTIDE SEQUENCE [LARGE SCALE GENOMIC DNA]</scope>
    <source>
        <strain evidence="3 4">FB218</strain>
    </source>
</reference>
<dbReference type="Proteomes" id="UP000708576">
    <property type="component" value="Unassembled WGS sequence"/>
</dbReference>
<protein>
    <submittedName>
        <fullName evidence="3">DUF4395 domain-containing protein</fullName>
    </submittedName>
</protein>
<sequence length="147" mass="16495">MKNVVCPVSPDRILEAQPRISALFVVVLLTIYLLTQLWLIPAFLFVDFLLRGYTSGKYSLIGSVSKYFALKYYSHTRKIDKAPKIFAARLGVVFSLLITVLSVVSVSAWGSVFALILIAFASIECFFNFCVGCYVYTLFIVPRLKSC</sequence>
<organism evidence="3 4">
    <name type="scientific">Carboxylicivirga linearis</name>
    <dbReference type="NCBI Taxonomy" id="1628157"/>
    <lineage>
        <taxon>Bacteria</taxon>
        <taxon>Pseudomonadati</taxon>
        <taxon>Bacteroidota</taxon>
        <taxon>Bacteroidia</taxon>
        <taxon>Marinilabiliales</taxon>
        <taxon>Marinilabiliaceae</taxon>
        <taxon>Carboxylicivirga</taxon>
    </lineage>
</organism>
<proteinExistence type="predicted"/>
<dbReference type="EMBL" id="JAGUCO010000020">
    <property type="protein sequence ID" value="MBS2100274.1"/>
    <property type="molecule type" value="Genomic_DNA"/>
</dbReference>
<feature type="transmembrane region" description="Helical" evidence="1">
    <location>
        <begin position="86"/>
        <end position="106"/>
    </location>
</feature>
<evidence type="ECO:0000313" key="4">
    <source>
        <dbReference type="Proteomes" id="UP000708576"/>
    </source>
</evidence>
<keyword evidence="1" id="KW-0472">Membrane</keyword>
<dbReference type="RefSeq" id="WP_212217784.1">
    <property type="nucleotide sequence ID" value="NZ_JAGUCO010000020.1"/>
</dbReference>
<dbReference type="Pfam" id="PF14340">
    <property type="entry name" value="DUF4395"/>
    <property type="match status" value="1"/>
</dbReference>
<evidence type="ECO:0000313" key="3">
    <source>
        <dbReference type="EMBL" id="MBS2100274.1"/>
    </source>
</evidence>
<dbReference type="InterPro" id="IPR025508">
    <property type="entry name" value="DUF4395"/>
</dbReference>
<keyword evidence="4" id="KW-1185">Reference proteome</keyword>
<keyword evidence="1" id="KW-1133">Transmembrane helix</keyword>
<gene>
    <name evidence="3" type="ORF">KEM10_18450</name>
</gene>
<evidence type="ECO:0000259" key="2">
    <source>
        <dbReference type="Pfam" id="PF14340"/>
    </source>
</evidence>
<feature type="transmembrane region" description="Helical" evidence="1">
    <location>
        <begin position="112"/>
        <end position="141"/>
    </location>
</feature>
<comment type="caution">
    <text evidence="3">The sequence shown here is derived from an EMBL/GenBank/DDBJ whole genome shotgun (WGS) entry which is preliminary data.</text>
</comment>